<evidence type="ECO:0000313" key="2">
    <source>
        <dbReference type="Proteomes" id="UP000237000"/>
    </source>
</evidence>
<dbReference type="OrthoDB" id="10640539at2759"/>
<dbReference type="EMBL" id="JXTC01000797">
    <property type="protein sequence ID" value="PON37250.1"/>
    <property type="molecule type" value="Genomic_DNA"/>
</dbReference>
<comment type="caution">
    <text evidence="1">The sequence shown here is derived from an EMBL/GenBank/DDBJ whole genome shotgun (WGS) entry which is preliminary data.</text>
</comment>
<gene>
    <name evidence="1" type="ORF">TorRG33x02_347820</name>
</gene>
<dbReference type="InParanoid" id="A0A2P5AL42"/>
<accession>A0A2P5AL42</accession>
<dbReference type="AlphaFoldDB" id="A0A2P5AL42"/>
<proteinExistence type="predicted"/>
<sequence>QEKKIPNTTTTVAGEATAYRLIDDRGGGIGIHKKIMQEWRILKKSLPNMIYVRVYENRINLLTIEKNRLGLLEPTQHVIKEEDREVEPSRV</sequence>
<reference evidence="2" key="1">
    <citation type="submission" date="2016-06" db="EMBL/GenBank/DDBJ databases">
        <title>Parallel loss of symbiosis genes in relatives of nitrogen-fixing non-legume Parasponia.</title>
        <authorList>
            <person name="Van Velzen R."/>
            <person name="Holmer R."/>
            <person name="Bu F."/>
            <person name="Rutten L."/>
            <person name="Van Zeijl A."/>
            <person name="Liu W."/>
            <person name="Santuari L."/>
            <person name="Cao Q."/>
            <person name="Sharma T."/>
            <person name="Shen D."/>
            <person name="Roswanjaya Y."/>
            <person name="Wardhani T."/>
            <person name="Kalhor M.S."/>
            <person name="Jansen J."/>
            <person name="Van den Hoogen J."/>
            <person name="Gungor B."/>
            <person name="Hartog M."/>
            <person name="Hontelez J."/>
            <person name="Verver J."/>
            <person name="Yang W.-C."/>
            <person name="Schijlen E."/>
            <person name="Repin R."/>
            <person name="Schilthuizen M."/>
            <person name="Schranz E."/>
            <person name="Heidstra R."/>
            <person name="Miyata K."/>
            <person name="Fedorova E."/>
            <person name="Kohlen W."/>
            <person name="Bisseling T."/>
            <person name="Smit S."/>
            <person name="Geurts R."/>
        </authorList>
    </citation>
    <scope>NUCLEOTIDE SEQUENCE [LARGE SCALE GENOMIC DNA]</scope>
    <source>
        <strain evidence="2">cv. RG33-2</strain>
    </source>
</reference>
<name>A0A2P5AL42_TREOI</name>
<keyword evidence="2" id="KW-1185">Reference proteome</keyword>
<dbReference type="Proteomes" id="UP000237000">
    <property type="component" value="Unassembled WGS sequence"/>
</dbReference>
<evidence type="ECO:0000313" key="1">
    <source>
        <dbReference type="EMBL" id="PON37250.1"/>
    </source>
</evidence>
<feature type="non-terminal residue" evidence="1">
    <location>
        <position position="1"/>
    </location>
</feature>
<organism evidence="1 2">
    <name type="scientific">Trema orientale</name>
    <name type="common">Charcoal tree</name>
    <name type="synonym">Celtis orientalis</name>
    <dbReference type="NCBI Taxonomy" id="63057"/>
    <lineage>
        <taxon>Eukaryota</taxon>
        <taxon>Viridiplantae</taxon>
        <taxon>Streptophyta</taxon>
        <taxon>Embryophyta</taxon>
        <taxon>Tracheophyta</taxon>
        <taxon>Spermatophyta</taxon>
        <taxon>Magnoliopsida</taxon>
        <taxon>eudicotyledons</taxon>
        <taxon>Gunneridae</taxon>
        <taxon>Pentapetalae</taxon>
        <taxon>rosids</taxon>
        <taxon>fabids</taxon>
        <taxon>Rosales</taxon>
        <taxon>Cannabaceae</taxon>
        <taxon>Trema</taxon>
    </lineage>
</organism>
<protein>
    <submittedName>
        <fullName evidence="1">Uncharacterized protein</fullName>
    </submittedName>
</protein>